<comment type="caution">
    <text evidence="1">The sequence shown here is derived from an EMBL/GenBank/DDBJ whole genome shotgun (WGS) entry which is preliminary data.</text>
</comment>
<dbReference type="EMBL" id="JBHMQT010000032">
    <property type="protein sequence ID" value="MFC0863554.1"/>
    <property type="molecule type" value="Genomic_DNA"/>
</dbReference>
<evidence type="ECO:0008006" key="3">
    <source>
        <dbReference type="Google" id="ProtNLM"/>
    </source>
</evidence>
<protein>
    <recommendedName>
        <fullName evidence="3">Ribbon-helix-helix protein CopG domain-containing protein</fullName>
    </recommendedName>
</protein>
<proteinExistence type="predicted"/>
<evidence type="ECO:0000313" key="2">
    <source>
        <dbReference type="Proteomes" id="UP001589870"/>
    </source>
</evidence>
<dbReference type="Gene3D" id="1.10.1220.10">
    <property type="entry name" value="Met repressor-like"/>
    <property type="match status" value="1"/>
</dbReference>
<gene>
    <name evidence="1" type="ORF">ACFHYQ_14730</name>
</gene>
<sequence length="101" mass="11878">MGTEQQHTSIRVSTVTRDKIAHIAEQEERSMTAVIDDAVEQYRKKQFWEKVREQVERTKREDPEGWADYLAEVEEINGPPSRTHRIAPEWEGLIDFPQGER</sequence>
<keyword evidence="2" id="KW-1185">Reference proteome</keyword>
<organism evidence="1 2">
    <name type="scientific">Sphaerimonospora cavernae</name>
    <dbReference type="NCBI Taxonomy" id="1740611"/>
    <lineage>
        <taxon>Bacteria</taxon>
        <taxon>Bacillati</taxon>
        <taxon>Actinomycetota</taxon>
        <taxon>Actinomycetes</taxon>
        <taxon>Streptosporangiales</taxon>
        <taxon>Streptosporangiaceae</taxon>
        <taxon>Sphaerimonospora</taxon>
    </lineage>
</organism>
<dbReference type="InterPro" id="IPR013321">
    <property type="entry name" value="Arc_rbn_hlx_hlx"/>
</dbReference>
<dbReference type="Proteomes" id="UP001589870">
    <property type="component" value="Unassembled WGS sequence"/>
</dbReference>
<name>A0ABV6U502_9ACTN</name>
<evidence type="ECO:0000313" key="1">
    <source>
        <dbReference type="EMBL" id="MFC0863554.1"/>
    </source>
</evidence>
<dbReference type="RefSeq" id="WP_394301693.1">
    <property type="nucleotide sequence ID" value="NZ_JBHMQT010000032.1"/>
</dbReference>
<reference evidence="1 2" key="1">
    <citation type="submission" date="2024-09" db="EMBL/GenBank/DDBJ databases">
        <authorList>
            <person name="Sun Q."/>
            <person name="Mori K."/>
        </authorList>
    </citation>
    <scope>NUCLEOTIDE SEQUENCE [LARGE SCALE GENOMIC DNA]</scope>
    <source>
        <strain evidence="1 2">TBRC 1851</strain>
    </source>
</reference>
<accession>A0ABV6U502</accession>